<evidence type="ECO:0000256" key="1">
    <source>
        <dbReference type="ARBA" id="ARBA00004239"/>
    </source>
</evidence>
<dbReference type="Pfam" id="PF00089">
    <property type="entry name" value="Trypsin"/>
    <property type="match status" value="1"/>
</dbReference>
<dbReference type="SMART" id="SM00020">
    <property type="entry name" value="Tryp_SPc"/>
    <property type="match status" value="1"/>
</dbReference>
<reference evidence="13" key="1">
    <citation type="submission" date="2022-03" db="EMBL/GenBank/DDBJ databases">
        <authorList>
            <person name="Tunstrom K."/>
        </authorList>
    </citation>
    <scope>NUCLEOTIDE SEQUENCE</scope>
</reference>
<dbReference type="PANTHER" id="PTHR24252">
    <property type="entry name" value="ACROSIN-RELATED"/>
    <property type="match status" value="1"/>
</dbReference>
<dbReference type="SMART" id="SM00680">
    <property type="entry name" value="CLIP"/>
    <property type="match status" value="1"/>
</dbReference>
<protein>
    <recommendedName>
        <fullName evidence="15">CLIP domain-containing serine protease</fullName>
    </recommendedName>
</protein>
<dbReference type="FunFam" id="2.40.10.10:FF:000054">
    <property type="entry name" value="Complement C1r subcomponent"/>
    <property type="match status" value="1"/>
</dbReference>
<feature type="signal peptide" evidence="10">
    <location>
        <begin position="1"/>
        <end position="19"/>
    </location>
</feature>
<gene>
    <name evidence="13" type="ORF">EEDITHA_LOCUS15774</name>
</gene>
<dbReference type="GO" id="GO:0006508">
    <property type="term" value="P:proteolysis"/>
    <property type="evidence" value="ECO:0007669"/>
    <property type="project" value="InterPro"/>
</dbReference>
<evidence type="ECO:0000259" key="12">
    <source>
        <dbReference type="PROSITE" id="PS51888"/>
    </source>
</evidence>
<keyword evidence="14" id="KW-1185">Reference proteome</keyword>
<evidence type="ECO:0000313" key="14">
    <source>
        <dbReference type="Proteomes" id="UP001153954"/>
    </source>
</evidence>
<dbReference type="PRINTS" id="PR00722">
    <property type="entry name" value="CHYMOTRYPSIN"/>
</dbReference>
<evidence type="ECO:0000256" key="9">
    <source>
        <dbReference type="ARBA" id="ARBA00084094"/>
    </source>
</evidence>
<evidence type="ECO:0000256" key="4">
    <source>
        <dbReference type="ARBA" id="ARBA00022729"/>
    </source>
</evidence>
<dbReference type="FunFam" id="2.40.10.10:FF:000068">
    <property type="entry name" value="transmembrane protease serine 2"/>
    <property type="match status" value="1"/>
</dbReference>
<feature type="domain" description="Clip" evidence="12">
    <location>
        <begin position="26"/>
        <end position="71"/>
    </location>
</feature>
<dbReference type="PANTHER" id="PTHR24252:SF7">
    <property type="entry name" value="HYALIN"/>
    <property type="match status" value="1"/>
</dbReference>
<name>A0AAU9UMV2_EUPED</name>
<keyword evidence="3" id="KW-0800">Toxin</keyword>
<evidence type="ECO:0000256" key="7">
    <source>
        <dbReference type="ARBA" id="ARBA00023240"/>
    </source>
</evidence>
<evidence type="ECO:0000256" key="3">
    <source>
        <dbReference type="ARBA" id="ARBA00022656"/>
    </source>
</evidence>
<feature type="chain" id="PRO_5043404019" description="CLIP domain-containing serine protease" evidence="10">
    <location>
        <begin position="20"/>
        <end position="441"/>
    </location>
</feature>
<dbReference type="GO" id="GO:0090729">
    <property type="term" value="F:toxin activity"/>
    <property type="evidence" value="ECO:0007669"/>
    <property type="project" value="UniProtKB-KW"/>
</dbReference>
<keyword evidence="5" id="KW-1015">Disulfide bond</keyword>
<evidence type="ECO:0000256" key="2">
    <source>
        <dbReference type="ARBA" id="ARBA00022525"/>
    </source>
</evidence>
<dbReference type="CDD" id="cd00190">
    <property type="entry name" value="Tryp_SPc"/>
    <property type="match status" value="1"/>
</dbReference>
<keyword evidence="6" id="KW-0325">Glycoprotein</keyword>
<evidence type="ECO:0000256" key="5">
    <source>
        <dbReference type="ARBA" id="ARBA00023157"/>
    </source>
</evidence>
<keyword evidence="9" id="KW-1205">Fibrinolytic toxin</keyword>
<dbReference type="InterPro" id="IPR001314">
    <property type="entry name" value="Peptidase_S1A"/>
</dbReference>
<dbReference type="Gene3D" id="2.40.10.10">
    <property type="entry name" value="Trypsin-like serine proteases"/>
    <property type="match status" value="1"/>
</dbReference>
<dbReference type="InterPro" id="IPR033116">
    <property type="entry name" value="TRYPSIN_SER"/>
</dbReference>
<organism evidence="13 14">
    <name type="scientific">Euphydryas editha</name>
    <name type="common">Edith's checkerspot</name>
    <dbReference type="NCBI Taxonomy" id="104508"/>
    <lineage>
        <taxon>Eukaryota</taxon>
        <taxon>Metazoa</taxon>
        <taxon>Ecdysozoa</taxon>
        <taxon>Arthropoda</taxon>
        <taxon>Hexapoda</taxon>
        <taxon>Insecta</taxon>
        <taxon>Pterygota</taxon>
        <taxon>Neoptera</taxon>
        <taxon>Endopterygota</taxon>
        <taxon>Lepidoptera</taxon>
        <taxon>Glossata</taxon>
        <taxon>Ditrysia</taxon>
        <taxon>Papilionoidea</taxon>
        <taxon>Nymphalidae</taxon>
        <taxon>Nymphalinae</taxon>
        <taxon>Euphydryas</taxon>
    </lineage>
</organism>
<dbReference type="AlphaFoldDB" id="A0AAU9UMV2"/>
<dbReference type="InterPro" id="IPR009003">
    <property type="entry name" value="Peptidase_S1_PA"/>
</dbReference>
<dbReference type="GO" id="GO:0004252">
    <property type="term" value="F:serine-type endopeptidase activity"/>
    <property type="evidence" value="ECO:0007669"/>
    <property type="project" value="InterPro"/>
</dbReference>
<comment type="function">
    <text evidence="8">Fibrinolytic activity; shows preferential cleavage of Arg-Gly bonds in all three fibrinogen chains. Contact with the caterpillars causes severe bleeding, due the anticoagulant effect of the protein.</text>
</comment>
<dbReference type="InterPro" id="IPR022700">
    <property type="entry name" value="CLIP"/>
</dbReference>
<dbReference type="PROSITE" id="PS00135">
    <property type="entry name" value="TRYPSIN_SER"/>
    <property type="match status" value="1"/>
</dbReference>
<feature type="domain" description="Peptidase S1" evidence="11">
    <location>
        <begin position="188"/>
        <end position="429"/>
    </location>
</feature>
<comment type="subcellular location">
    <subcellularLocation>
        <location evidence="1">Secreted</location>
        <location evidence="1">Extracellular space</location>
    </subcellularLocation>
</comment>
<evidence type="ECO:0000256" key="10">
    <source>
        <dbReference type="SAM" id="SignalP"/>
    </source>
</evidence>
<evidence type="ECO:0000256" key="8">
    <source>
        <dbReference type="ARBA" id="ARBA00055534"/>
    </source>
</evidence>
<dbReference type="Proteomes" id="UP001153954">
    <property type="component" value="Unassembled WGS sequence"/>
</dbReference>
<dbReference type="EMBL" id="CAKOGL010000023">
    <property type="protein sequence ID" value="CAH2100969.1"/>
    <property type="molecule type" value="Genomic_DNA"/>
</dbReference>
<evidence type="ECO:0000259" key="11">
    <source>
        <dbReference type="PROSITE" id="PS50240"/>
    </source>
</evidence>
<accession>A0AAU9UMV2</accession>
<evidence type="ECO:0000313" key="13">
    <source>
        <dbReference type="EMBL" id="CAH2100969.1"/>
    </source>
</evidence>
<keyword evidence="4 10" id="KW-0732">Signal</keyword>
<dbReference type="GO" id="GO:0005576">
    <property type="term" value="C:extracellular region"/>
    <property type="evidence" value="ECO:0007669"/>
    <property type="project" value="UniProtKB-SubCell"/>
</dbReference>
<keyword evidence="7" id="KW-1199">Hemostasis impairing toxin</keyword>
<dbReference type="PROSITE" id="PS50240">
    <property type="entry name" value="TRYPSIN_DOM"/>
    <property type="match status" value="1"/>
</dbReference>
<proteinExistence type="predicted"/>
<dbReference type="InterPro" id="IPR001254">
    <property type="entry name" value="Trypsin_dom"/>
</dbReference>
<comment type="caution">
    <text evidence="13">The sequence shown here is derived from an EMBL/GenBank/DDBJ whole genome shotgun (WGS) entry which is preliminary data.</text>
</comment>
<dbReference type="PROSITE" id="PS51888">
    <property type="entry name" value="CLIP"/>
    <property type="match status" value="1"/>
</dbReference>
<dbReference type="InterPro" id="IPR043504">
    <property type="entry name" value="Peptidase_S1_PA_chymotrypsin"/>
</dbReference>
<dbReference type="SUPFAM" id="SSF50494">
    <property type="entry name" value="Trypsin-like serine proteases"/>
    <property type="match status" value="1"/>
</dbReference>
<sequence>MCVFRYCVVFFITFQYILCKNITGQPCNEDGITGICKSIFQCPYALNLVKVDEKKPPTCGFDSDGVKVVCCPSQNLLYRTGTFKEYFKGSNDGVIRSSDLTCRYEGKQPLLCCKNTPDLPEAPEPKQCPPLPKPKLAKTETKYQQFAWRKCVNYQRYFNKCISADEYTSSFERINTCGIDTNSSQFRIYGGIPALPREFPHMAVVGCHNAIYTDDVDIIWVGGGSLISERFILTAAHVIAENRHGRVRYALLGTLNKTDTRSGILYNVVRAIPHKLYEKGEKHHDIALLELNERVKFNEFIRPACLPLTTSDVVNERIIAGWGETGEDVKGSEVLLRATIWENEDLCGQKFDRSYYQPDTMICASGSVASLSRDTCKGDSGGPLMALFKNLSCSYSIEGIVSYGPRCGKNVGVYTRVSLFLDWIIENVWPYEWKTYKELTD</sequence>
<evidence type="ECO:0008006" key="15">
    <source>
        <dbReference type="Google" id="ProtNLM"/>
    </source>
</evidence>
<evidence type="ECO:0000256" key="6">
    <source>
        <dbReference type="ARBA" id="ARBA00023180"/>
    </source>
</evidence>
<keyword evidence="2" id="KW-0964">Secreted</keyword>